<proteinExistence type="predicted"/>
<accession>A0A7W6BYL7</accession>
<reference evidence="1 2" key="1">
    <citation type="submission" date="2020-08" db="EMBL/GenBank/DDBJ databases">
        <title>Genomic Encyclopedia of Type Strains, Phase IV (KMG-IV): sequencing the most valuable type-strain genomes for metagenomic binning, comparative biology and taxonomic classification.</title>
        <authorList>
            <person name="Goeker M."/>
        </authorList>
    </citation>
    <scope>NUCLEOTIDE SEQUENCE [LARGE SCALE GENOMIC DNA]</scope>
    <source>
        <strain evidence="1 2">DSM 25024</strain>
    </source>
</reference>
<dbReference type="OrthoDB" id="7915666at2"/>
<organism evidence="1 2">
    <name type="scientific">Aureimonas phyllosphaerae</name>
    <dbReference type="NCBI Taxonomy" id="1166078"/>
    <lineage>
        <taxon>Bacteria</taxon>
        <taxon>Pseudomonadati</taxon>
        <taxon>Pseudomonadota</taxon>
        <taxon>Alphaproteobacteria</taxon>
        <taxon>Hyphomicrobiales</taxon>
        <taxon>Aurantimonadaceae</taxon>
        <taxon>Aureimonas</taxon>
    </lineage>
</organism>
<comment type="caution">
    <text evidence="1">The sequence shown here is derived from an EMBL/GenBank/DDBJ whole genome shotgun (WGS) entry which is preliminary data.</text>
</comment>
<protein>
    <submittedName>
        <fullName evidence="1">Uncharacterized protein</fullName>
    </submittedName>
</protein>
<dbReference type="EMBL" id="JACIDO010000009">
    <property type="protein sequence ID" value="MBB3937528.1"/>
    <property type="molecule type" value="Genomic_DNA"/>
</dbReference>
<dbReference type="RefSeq" id="WP_139224624.1">
    <property type="nucleotide sequence ID" value="NZ_JACIDO010000009.1"/>
</dbReference>
<name>A0A7W6BYL7_9HYPH</name>
<dbReference type="Proteomes" id="UP000531216">
    <property type="component" value="Unassembled WGS sequence"/>
</dbReference>
<gene>
    <name evidence="1" type="ORF">GGR05_003694</name>
</gene>
<evidence type="ECO:0000313" key="2">
    <source>
        <dbReference type="Proteomes" id="UP000531216"/>
    </source>
</evidence>
<evidence type="ECO:0000313" key="1">
    <source>
        <dbReference type="EMBL" id="MBB3937528.1"/>
    </source>
</evidence>
<sequence>MPNRRTRLHQLTLDEETREAMFAARGAYLAAGREDPWVGVARILEERLGLDLADPANADVAIIVNDEDFTFLAPDPETGTFTTISSLLAVYENVPRDWATWTGEIPSRLAMLMWMIGNLMRSIGWKERFPRPMAA</sequence>
<dbReference type="AlphaFoldDB" id="A0A7W6BYL7"/>
<keyword evidence="2" id="KW-1185">Reference proteome</keyword>